<organism evidence="1">
    <name type="scientific">bioreactor metagenome</name>
    <dbReference type="NCBI Taxonomy" id="1076179"/>
    <lineage>
        <taxon>unclassified sequences</taxon>
        <taxon>metagenomes</taxon>
        <taxon>ecological metagenomes</taxon>
    </lineage>
</organism>
<accession>A0A645HDC9</accession>
<proteinExistence type="predicted"/>
<gene>
    <name evidence="1" type="ORF">SDC9_183635</name>
</gene>
<protein>
    <submittedName>
        <fullName evidence="1">Uncharacterized protein</fullName>
    </submittedName>
</protein>
<evidence type="ECO:0000313" key="1">
    <source>
        <dbReference type="EMBL" id="MPN36129.1"/>
    </source>
</evidence>
<reference evidence="1" key="1">
    <citation type="submission" date="2019-08" db="EMBL/GenBank/DDBJ databases">
        <authorList>
            <person name="Kucharzyk K."/>
            <person name="Murdoch R.W."/>
            <person name="Higgins S."/>
            <person name="Loffler F."/>
        </authorList>
    </citation>
    <scope>NUCLEOTIDE SEQUENCE</scope>
</reference>
<name>A0A645HDC9_9ZZZZ</name>
<comment type="caution">
    <text evidence="1">The sequence shown here is derived from an EMBL/GenBank/DDBJ whole genome shotgun (WGS) entry which is preliminary data.</text>
</comment>
<dbReference type="EMBL" id="VSSQ01090087">
    <property type="protein sequence ID" value="MPN36129.1"/>
    <property type="molecule type" value="Genomic_DNA"/>
</dbReference>
<sequence>MVRLFFELFNYFPGSITASVIYKNDFVRQLVFLHHTLNPIVQLNERILFVVERYDN</sequence>
<dbReference type="AlphaFoldDB" id="A0A645HDC9"/>